<dbReference type="Proteomes" id="UP000217790">
    <property type="component" value="Unassembled WGS sequence"/>
</dbReference>
<accession>A0A2H3DY22</accession>
<gene>
    <name evidence="1" type="ORF">ARMGADRAFT_1077296</name>
</gene>
<dbReference type="AlphaFoldDB" id="A0A2H3DY22"/>
<organism evidence="1 2">
    <name type="scientific">Armillaria gallica</name>
    <name type="common">Bulbous honey fungus</name>
    <name type="synonym">Armillaria bulbosa</name>
    <dbReference type="NCBI Taxonomy" id="47427"/>
    <lineage>
        <taxon>Eukaryota</taxon>
        <taxon>Fungi</taxon>
        <taxon>Dikarya</taxon>
        <taxon>Basidiomycota</taxon>
        <taxon>Agaricomycotina</taxon>
        <taxon>Agaricomycetes</taxon>
        <taxon>Agaricomycetidae</taxon>
        <taxon>Agaricales</taxon>
        <taxon>Marasmiineae</taxon>
        <taxon>Physalacriaceae</taxon>
        <taxon>Armillaria</taxon>
    </lineage>
</organism>
<dbReference type="EMBL" id="KZ293651">
    <property type="protein sequence ID" value="PBK95758.1"/>
    <property type="molecule type" value="Genomic_DNA"/>
</dbReference>
<reference evidence="2" key="1">
    <citation type="journal article" date="2017" name="Nat. Ecol. Evol.">
        <title>Genome expansion and lineage-specific genetic innovations in the forest pathogenic fungi Armillaria.</title>
        <authorList>
            <person name="Sipos G."/>
            <person name="Prasanna A.N."/>
            <person name="Walter M.C."/>
            <person name="O'Connor E."/>
            <person name="Balint B."/>
            <person name="Krizsan K."/>
            <person name="Kiss B."/>
            <person name="Hess J."/>
            <person name="Varga T."/>
            <person name="Slot J."/>
            <person name="Riley R."/>
            <person name="Boka B."/>
            <person name="Rigling D."/>
            <person name="Barry K."/>
            <person name="Lee J."/>
            <person name="Mihaltcheva S."/>
            <person name="LaButti K."/>
            <person name="Lipzen A."/>
            <person name="Waldron R."/>
            <person name="Moloney N.M."/>
            <person name="Sperisen C."/>
            <person name="Kredics L."/>
            <person name="Vagvoelgyi C."/>
            <person name="Patrignani A."/>
            <person name="Fitzpatrick D."/>
            <person name="Nagy I."/>
            <person name="Doyle S."/>
            <person name="Anderson J.B."/>
            <person name="Grigoriev I.V."/>
            <person name="Gueldener U."/>
            <person name="Muensterkoetter M."/>
            <person name="Nagy L.G."/>
        </authorList>
    </citation>
    <scope>NUCLEOTIDE SEQUENCE [LARGE SCALE GENOMIC DNA]</scope>
    <source>
        <strain evidence="2">Ar21-2</strain>
    </source>
</reference>
<keyword evidence="2" id="KW-1185">Reference proteome</keyword>
<evidence type="ECO:0000313" key="1">
    <source>
        <dbReference type="EMBL" id="PBK95758.1"/>
    </source>
</evidence>
<evidence type="ECO:0000313" key="2">
    <source>
        <dbReference type="Proteomes" id="UP000217790"/>
    </source>
</evidence>
<dbReference type="OrthoDB" id="3106765at2759"/>
<protein>
    <submittedName>
        <fullName evidence="1">Uncharacterized protein</fullName>
    </submittedName>
</protein>
<name>A0A2H3DY22_ARMGA</name>
<dbReference type="InParanoid" id="A0A2H3DY22"/>
<proteinExistence type="predicted"/>
<sequence length="162" mass="18164">MREEHDGILHVEYMDQLHVPLIPRGSGCLEFPTQTRNLATLDIHRWIPAICFIDPLGQKGGARMCRREIGFENPFLDRIICAPELHASASVHLNIGSLKSLPLSPTLLYILRVILEFTTWNEDGLVQGRKEHVQPMFGSLFARNIGSSGNFIADQRMVTSGS</sequence>